<evidence type="ECO:0000313" key="4">
    <source>
        <dbReference type="Proteomes" id="UP000494163"/>
    </source>
</evidence>
<keyword evidence="4" id="KW-1185">Reference proteome</keyword>
<evidence type="ECO:0000256" key="1">
    <source>
        <dbReference type="ARBA" id="ARBA00009887"/>
    </source>
</evidence>
<protein>
    <recommendedName>
        <fullName evidence="2">Cilia- and flagella-associated protein 126</fullName>
    </recommendedName>
</protein>
<comment type="similarity">
    <text evidence="1">Belongs to the Flattop family.</text>
</comment>
<dbReference type="InterPro" id="IPR038797">
    <property type="entry name" value="Fltp"/>
</dbReference>
<dbReference type="GO" id="GO:0036064">
    <property type="term" value="C:ciliary basal body"/>
    <property type="evidence" value="ECO:0007669"/>
    <property type="project" value="TreeGrafter"/>
</dbReference>
<accession>A0A0M4EW35</accession>
<gene>
    <name evidence="3" type="ORF">Dbus_chrXg1453</name>
</gene>
<dbReference type="PANTHER" id="PTHR34639">
    <property type="entry name" value="PROTEIN FLATTOP"/>
    <property type="match status" value="1"/>
</dbReference>
<proteinExistence type="inferred from homology"/>
<name>A0A0M4EW35_DROBS</name>
<evidence type="ECO:0000313" key="3">
    <source>
        <dbReference type="EMBL" id="ALC49597.1"/>
    </source>
</evidence>
<dbReference type="GO" id="GO:0044782">
    <property type="term" value="P:cilium organization"/>
    <property type="evidence" value="ECO:0007669"/>
    <property type="project" value="TreeGrafter"/>
</dbReference>
<dbReference type="PANTHER" id="PTHR34639:SF1">
    <property type="entry name" value="PROTEIN FLATTOP"/>
    <property type="match status" value="1"/>
</dbReference>
<reference evidence="3 4" key="1">
    <citation type="submission" date="2015-08" db="EMBL/GenBank/DDBJ databases">
        <title>Ancestral chromatin configuration constrains chromatin evolution on differentiating sex chromosomes in Drosophila.</title>
        <authorList>
            <person name="Zhou Q."/>
            <person name="Bachtrog D."/>
        </authorList>
    </citation>
    <scope>NUCLEOTIDE SEQUENCE [LARGE SCALE GENOMIC DNA]</scope>
    <source>
        <tissue evidence="3">Whole larvae</tissue>
    </source>
</reference>
<dbReference type="Pfam" id="PF22611">
    <property type="entry name" value="CFAP126"/>
    <property type="match status" value="1"/>
</dbReference>
<organism evidence="3 4">
    <name type="scientific">Drosophila busckii</name>
    <name type="common">Fruit fly</name>
    <dbReference type="NCBI Taxonomy" id="30019"/>
    <lineage>
        <taxon>Eukaryota</taxon>
        <taxon>Metazoa</taxon>
        <taxon>Ecdysozoa</taxon>
        <taxon>Arthropoda</taxon>
        <taxon>Hexapoda</taxon>
        <taxon>Insecta</taxon>
        <taxon>Pterygota</taxon>
        <taxon>Neoptera</taxon>
        <taxon>Endopterygota</taxon>
        <taxon>Diptera</taxon>
        <taxon>Brachycera</taxon>
        <taxon>Muscomorpha</taxon>
        <taxon>Ephydroidea</taxon>
        <taxon>Drosophilidae</taxon>
        <taxon>Drosophila</taxon>
    </lineage>
</organism>
<dbReference type="Proteomes" id="UP000494163">
    <property type="component" value="Chromosome X"/>
</dbReference>
<dbReference type="STRING" id="30019.A0A0M4EW35"/>
<feature type="non-terminal residue" evidence="3">
    <location>
        <position position="1"/>
    </location>
</feature>
<feature type="non-terminal residue" evidence="3">
    <location>
        <position position="146"/>
    </location>
</feature>
<dbReference type="AlphaFoldDB" id="A0A0M4EW35"/>
<evidence type="ECO:0000256" key="2">
    <source>
        <dbReference type="ARBA" id="ARBA00033306"/>
    </source>
</evidence>
<dbReference type="OrthoDB" id="521617at2759"/>
<sequence>YERTYRAKSNANWEYPRFSPPRPRSLASNCKPITDNQGHLLPKAPREGHFLGHYRGTYHLPLRITRSFANAYDACLSGRYKYRDFPRDLCCCQWERHKQTKCDWRTTLGKKGDPYWERPKCQEKCEGLQQLLKIEHLHKHCKHQKC</sequence>
<dbReference type="EMBL" id="CP012528">
    <property type="protein sequence ID" value="ALC49597.1"/>
    <property type="molecule type" value="Genomic_DNA"/>
</dbReference>